<dbReference type="Gene3D" id="3.20.20.140">
    <property type="entry name" value="Metal-dependent hydrolases"/>
    <property type="match status" value="1"/>
</dbReference>
<dbReference type="Gene3D" id="2.30.40.10">
    <property type="entry name" value="Urease, subunit C, domain 1"/>
    <property type="match status" value="1"/>
</dbReference>
<dbReference type="InterPro" id="IPR051781">
    <property type="entry name" value="Metallo-dep_Hydrolase"/>
</dbReference>
<dbReference type="PANTHER" id="PTHR43135:SF3">
    <property type="entry name" value="ALPHA-D-RIBOSE 1-METHYLPHOSPHONATE 5-TRIPHOSPHATE DIPHOSPHATASE"/>
    <property type="match status" value="1"/>
</dbReference>
<feature type="domain" description="Amidohydrolase-related" evidence="1">
    <location>
        <begin position="53"/>
        <end position="385"/>
    </location>
</feature>
<dbReference type="AlphaFoldDB" id="A0A7C5V5X8"/>
<keyword evidence="2" id="KW-0378">Hydrolase</keyword>
<organism evidence="2">
    <name type="scientific">Caldicellulosiruptor owensensis</name>
    <dbReference type="NCBI Taxonomy" id="55205"/>
    <lineage>
        <taxon>Bacteria</taxon>
        <taxon>Bacillati</taxon>
        <taxon>Bacillota</taxon>
        <taxon>Bacillota incertae sedis</taxon>
        <taxon>Caldicellulosiruptorales</taxon>
        <taxon>Caldicellulosiruptoraceae</taxon>
        <taxon>Caldicellulosiruptor</taxon>
    </lineage>
</organism>
<dbReference type="EMBL" id="DRUZ01000081">
    <property type="protein sequence ID" value="HHS02165.1"/>
    <property type="molecule type" value="Genomic_DNA"/>
</dbReference>
<sequence>MQSILIKNAKIYTMDEKGIIEKGDMLIKDGKISMIDNNINEDADYIIDATGRLVFPGFIDAHSHIGMWEDSLGFEGADGNEDSDPVTPHLRAIDAINPFDRSFEEAIEGGVTCVATGPGSANVIGGQFCVIKTFGKRVDKMVVKEPAAMKVAFGENPKSVYHEKHQMPQTRMATAAILREALFEAKEYLNKKLEAQQDEEKDMPEFDMKSESLIKVLTKEIPLKAHVHRADDIFTAIRIAKEFDLNLTLDHVTDGYLIVDELKQENIPCIVGPNLTDRSKVELKNLDFKNPGILSKEGILVAIMTDHPVIPQKYLVLCSALACKSGMDEIDALKAITINPAKILGIDNRVGSIKEGKDADIVIYKGHPFDIFSEVEYVLIDGKVVYHRK</sequence>
<reference evidence="2" key="1">
    <citation type="journal article" date="2020" name="mSystems">
        <title>Genome- and Community-Level Interaction Insights into Carbon Utilization and Element Cycling Functions of Hydrothermarchaeota in Hydrothermal Sediment.</title>
        <authorList>
            <person name="Zhou Z."/>
            <person name="Liu Y."/>
            <person name="Xu W."/>
            <person name="Pan J."/>
            <person name="Luo Z.H."/>
            <person name="Li M."/>
        </authorList>
    </citation>
    <scope>NUCLEOTIDE SEQUENCE [LARGE SCALE GENOMIC DNA]</scope>
    <source>
        <strain evidence="2">SpSt-102</strain>
    </source>
</reference>
<dbReference type="CDD" id="cd01309">
    <property type="entry name" value="Met_dep_hydrolase_C"/>
    <property type="match status" value="1"/>
</dbReference>
<dbReference type="Pfam" id="PF01979">
    <property type="entry name" value="Amidohydro_1"/>
    <property type="match status" value="1"/>
</dbReference>
<evidence type="ECO:0000313" key="2">
    <source>
        <dbReference type="EMBL" id="HHS02165.1"/>
    </source>
</evidence>
<dbReference type="InterPro" id="IPR006680">
    <property type="entry name" value="Amidohydro-rel"/>
</dbReference>
<dbReference type="GO" id="GO:0016810">
    <property type="term" value="F:hydrolase activity, acting on carbon-nitrogen (but not peptide) bonds"/>
    <property type="evidence" value="ECO:0007669"/>
    <property type="project" value="InterPro"/>
</dbReference>
<dbReference type="PANTHER" id="PTHR43135">
    <property type="entry name" value="ALPHA-D-RIBOSE 1-METHYLPHOSPHONATE 5-TRIPHOSPHATE DIPHOSPHATASE"/>
    <property type="match status" value="1"/>
</dbReference>
<evidence type="ECO:0000259" key="1">
    <source>
        <dbReference type="Pfam" id="PF01979"/>
    </source>
</evidence>
<protein>
    <submittedName>
        <fullName evidence="2">Amidohydrolase</fullName>
    </submittedName>
</protein>
<name>A0A7C5V5X8_9FIRM</name>
<accession>A0A7C5V5X8</accession>
<dbReference type="SUPFAM" id="SSF51556">
    <property type="entry name" value="Metallo-dependent hydrolases"/>
    <property type="match status" value="1"/>
</dbReference>
<dbReference type="InterPro" id="IPR011059">
    <property type="entry name" value="Metal-dep_hydrolase_composite"/>
</dbReference>
<proteinExistence type="predicted"/>
<dbReference type="InterPro" id="IPR032466">
    <property type="entry name" value="Metal_Hydrolase"/>
</dbReference>
<gene>
    <name evidence="2" type="ORF">ENL71_06650</name>
</gene>
<dbReference type="SUPFAM" id="SSF51338">
    <property type="entry name" value="Composite domain of metallo-dependent hydrolases"/>
    <property type="match status" value="1"/>
</dbReference>
<comment type="caution">
    <text evidence="2">The sequence shown here is derived from an EMBL/GenBank/DDBJ whole genome shotgun (WGS) entry which is preliminary data.</text>
</comment>